<sequence>MFSEREALRLRLEQLKDAEIKMIRELQIERNQIYSKLRQLDSPDYEGKNRKKSLYDVVKSLSEDLKNKPFGKTQSNSPVLTNSESALDRRKRIVPGSKASIQREAALKILSENQKGVKSIELQKKIENDTGTSISNMTTFMQNLMKLYPEVKKPYRGLYKLDKESLPQEQPLST</sequence>
<name>A0A5M8RHN8_9BACI</name>
<dbReference type="Pfam" id="PF26513">
    <property type="entry name" value="Rok_N"/>
    <property type="match status" value="1"/>
</dbReference>
<feature type="domain" description="Rok N-terminal oligomerisation" evidence="3">
    <location>
        <begin position="1"/>
        <end position="41"/>
    </location>
</feature>
<dbReference type="RefSeq" id="WP_150150012.1">
    <property type="nucleotide sequence ID" value="NZ_QSND01000007.1"/>
</dbReference>
<accession>A0A5M8RHN8</accession>
<evidence type="ECO:0000313" key="4">
    <source>
        <dbReference type="EMBL" id="KAA6446958.1"/>
    </source>
</evidence>
<dbReference type="EMBL" id="QSND01000007">
    <property type="protein sequence ID" value="KAA6446958.1"/>
    <property type="molecule type" value="Genomic_DNA"/>
</dbReference>
<gene>
    <name evidence="4" type="ORF">DX927_23200</name>
</gene>
<comment type="caution">
    <text evidence="4">The sequence shown here is derived from an EMBL/GenBank/DDBJ whole genome shotgun (WGS) entry which is preliminary data.</text>
</comment>
<dbReference type="AlphaFoldDB" id="A0A5M8RHN8"/>
<proteinExistence type="predicted"/>
<protein>
    <submittedName>
        <fullName evidence="4">Transcriptional repressor Rok</fullName>
    </submittedName>
</protein>
<feature type="coiled-coil region" evidence="1">
    <location>
        <begin position="5"/>
        <end position="32"/>
    </location>
</feature>
<feature type="domain" description="Repressor Rok winged helix" evidence="2">
    <location>
        <begin position="103"/>
        <end position="159"/>
    </location>
</feature>
<dbReference type="Proteomes" id="UP000324326">
    <property type="component" value="Unassembled WGS sequence"/>
</dbReference>
<dbReference type="InterPro" id="IPR058971">
    <property type="entry name" value="Rok_N_oligomerisation"/>
</dbReference>
<evidence type="ECO:0000259" key="2">
    <source>
        <dbReference type="Pfam" id="PF23159"/>
    </source>
</evidence>
<reference evidence="4 5" key="1">
    <citation type="submission" date="2018-08" db="EMBL/GenBank/DDBJ databases">
        <title>Bacillus phenotypic plasticity.</title>
        <authorList>
            <person name="Hurtado E."/>
        </authorList>
    </citation>
    <scope>NUCLEOTIDE SEQUENCE [LARGE SCALE GENOMIC DNA]</scope>
    <source>
        <strain evidence="4 5">427</strain>
    </source>
</reference>
<keyword evidence="1" id="KW-0175">Coiled coil</keyword>
<evidence type="ECO:0000259" key="3">
    <source>
        <dbReference type="Pfam" id="PF26513"/>
    </source>
</evidence>
<dbReference type="Pfam" id="PF23159">
    <property type="entry name" value="WHD_Rok"/>
    <property type="match status" value="1"/>
</dbReference>
<dbReference type="InterPro" id="IPR056984">
    <property type="entry name" value="WH_Rok"/>
</dbReference>
<organism evidence="4 5">
    <name type="scientific">Bacillus swezeyi</name>
    <dbReference type="NCBI Taxonomy" id="1925020"/>
    <lineage>
        <taxon>Bacteria</taxon>
        <taxon>Bacillati</taxon>
        <taxon>Bacillota</taxon>
        <taxon>Bacilli</taxon>
        <taxon>Bacillales</taxon>
        <taxon>Bacillaceae</taxon>
        <taxon>Bacillus</taxon>
    </lineage>
</organism>
<evidence type="ECO:0000313" key="5">
    <source>
        <dbReference type="Proteomes" id="UP000324326"/>
    </source>
</evidence>
<evidence type="ECO:0000256" key="1">
    <source>
        <dbReference type="SAM" id="Coils"/>
    </source>
</evidence>